<feature type="compositionally biased region" description="Acidic residues" evidence="1">
    <location>
        <begin position="199"/>
        <end position="210"/>
    </location>
</feature>
<organism evidence="2 3">
    <name type="scientific">Cyclocybe aegerita</name>
    <name type="common">Black poplar mushroom</name>
    <name type="synonym">Agrocybe aegerita</name>
    <dbReference type="NCBI Taxonomy" id="1973307"/>
    <lineage>
        <taxon>Eukaryota</taxon>
        <taxon>Fungi</taxon>
        <taxon>Dikarya</taxon>
        <taxon>Basidiomycota</taxon>
        <taxon>Agaricomycotina</taxon>
        <taxon>Agaricomycetes</taxon>
        <taxon>Agaricomycetidae</taxon>
        <taxon>Agaricales</taxon>
        <taxon>Agaricineae</taxon>
        <taxon>Bolbitiaceae</taxon>
        <taxon>Cyclocybe</taxon>
    </lineage>
</organism>
<name>A0A8S0VV66_CYCAE</name>
<evidence type="ECO:0000313" key="3">
    <source>
        <dbReference type="Proteomes" id="UP000467700"/>
    </source>
</evidence>
<keyword evidence="3" id="KW-1185">Reference proteome</keyword>
<dbReference type="AlphaFoldDB" id="A0A8S0VV66"/>
<dbReference type="OrthoDB" id="3172239at2759"/>
<evidence type="ECO:0008006" key="4">
    <source>
        <dbReference type="Google" id="ProtNLM"/>
    </source>
</evidence>
<comment type="caution">
    <text evidence="2">The sequence shown here is derived from an EMBL/GenBank/DDBJ whole genome shotgun (WGS) entry which is preliminary data.</text>
</comment>
<gene>
    <name evidence="2" type="ORF">AAE3_LOCUS13708</name>
</gene>
<protein>
    <recommendedName>
        <fullName evidence="4">F-box domain-containing protein</fullName>
    </recommendedName>
</protein>
<proteinExistence type="predicted"/>
<dbReference type="Proteomes" id="UP000467700">
    <property type="component" value="Unassembled WGS sequence"/>
</dbReference>
<dbReference type="EMBL" id="CACVBS010000112">
    <property type="protein sequence ID" value="CAA7271500.1"/>
    <property type="molecule type" value="Genomic_DNA"/>
</dbReference>
<evidence type="ECO:0000256" key="1">
    <source>
        <dbReference type="SAM" id="MobiDB-lite"/>
    </source>
</evidence>
<accession>A0A8S0VV66</accession>
<reference evidence="2 3" key="1">
    <citation type="submission" date="2020-01" db="EMBL/GenBank/DDBJ databases">
        <authorList>
            <person name="Gupta K D."/>
        </authorList>
    </citation>
    <scope>NUCLEOTIDE SEQUENCE [LARGE SCALE GENOMIC DNA]</scope>
</reference>
<sequence>MARVASPIQHCLTHQNLLDERESLLCKARDIAQKCNTLVPIANLPPEVLLRIFAIQARPALPDKAHRFREGYIPPEPSRGLRTIAKICHYWRELILGSPALWAIPIDCTTMPHVWAAELIKRSASMPLKVSMNFYVGNIRQSTRNFRMVLRHLDRMGDLDVYCVSEKQVKDIITNRLGQPTPLLQRLALHSSDYYSSEDDIDIDPNDSDSESGLHKARRHDLPDPPFQDSFRLKSLKTSGFIFRLDSPLYEHLTELSISEVRGKPPTITEWAEVLLNTNKLTSLAFVNAFHPKLDDENLPQIHLPYLTSLRISGSFLPCSRLLFKLAIPPLHTLDIHVGGVDFGKKSGTRLMEALVSQLQHLKNTVALKFLYAFITKSRVQLASSPPDKPSEALAPSFKISLSYPHSNDEELIRSFRILPFLSNIVAAGHLGALKVNNIDNAYPPEMQQGLIALIAPFINIPELKMVYASSAYFVKGLLRRIEAGDTNSGPIFPLCLPQIEELEVQTMDWAQDASYRGYEYFLHWRKSIDAPLPLLMFSMNYDNAEPTQCEALKPLCGKLVWADRRHNRYHRSESEELGSDDSMNVFFHDFD</sequence>
<feature type="region of interest" description="Disordered" evidence="1">
    <location>
        <begin position="199"/>
        <end position="226"/>
    </location>
</feature>
<evidence type="ECO:0000313" key="2">
    <source>
        <dbReference type="EMBL" id="CAA7271500.1"/>
    </source>
</evidence>